<keyword evidence="4" id="KW-1185">Reference proteome</keyword>
<dbReference type="PANTHER" id="PTHR33144">
    <property type="entry name" value="OS10G0409366 PROTEIN-RELATED"/>
    <property type="match status" value="1"/>
</dbReference>
<reference evidence="3 4" key="1">
    <citation type="journal article" date="2020" name="bioRxiv">
        <title>Sequence and annotation of 42 cannabis genomes reveals extensive copy number variation in cannabinoid synthesis and pathogen resistance genes.</title>
        <authorList>
            <person name="Mckernan K.J."/>
            <person name="Helbert Y."/>
            <person name="Kane L.T."/>
            <person name="Ebling H."/>
            <person name="Zhang L."/>
            <person name="Liu B."/>
            <person name="Eaton Z."/>
            <person name="Mclaughlin S."/>
            <person name="Kingan S."/>
            <person name="Baybayan P."/>
            <person name="Concepcion G."/>
            <person name="Jordan M."/>
            <person name="Riva A."/>
            <person name="Barbazuk W."/>
            <person name="Harkins T."/>
        </authorList>
    </citation>
    <scope>NUCLEOTIDE SEQUENCE [LARGE SCALE GENOMIC DNA]</scope>
    <source>
        <strain evidence="4">cv. Jamaican Lion 4</strain>
        <tissue evidence="3">Leaf</tissue>
    </source>
</reference>
<dbReference type="Gene3D" id="3.40.50.720">
    <property type="entry name" value="NAD(P)-binding Rossmann-like Domain"/>
    <property type="match status" value="1"/>
</dbReference>
<name>A0A7J6EDK5_CANSA</name>
<evidence type="ECO:0000313" key="4">
    <source>
        <dbReference type="Proteomes" id="UP000583929"/>
    </source>
</evidence>
<dbReference type="PANTHER" id="PTHR33144:SF55">
    <property type="entry name" value="CHROMATIN REMODELER BROMODOMAIN FAMILY"/>
    <property type="match status" value="1"/>
</dbReference>
<accession>A0A7J6EDK5</accession>
<keyword evidence="1" id="KW-0175">Coiled coil</keyword>
<comment type="caution">
    <text evidence="3">The sequence shown here is derived from an EMBL/GenBank/DDBJ whole genome shotgun (WGS) entry which is preliminary data.</text>
</comment>
<dbReference type="EMBL" id="JAATIQ010000427">
    <property type="protein sequence ID" value="KAF4356533.1"/>
    <property type="molecule type" value="Genomic_DNA"/>
</dbReference>
<gene>
    <name evidence="3" type="ORF">G4B88_012595</name>
</gene>
<organism evidence="3 4">
    <name type="scientific">Cannabis sativa</name>
    <name type="common">Hemp</name>
    <name type="synonym">Marijuana</name>
    <dbReference type="NCBI Taxonomy" id="3483"/>
    <lineage>
        <taxon>Eukaryota</taxon>
        <taxon>Viridiplantae</taxon>
        <taxon>Streptophyta</taxon>
        <taxon>Embryophyta</taxon>
        <taxon>Tracheophyta</taxon>
        <taxon>Spermatophyta</taxon>
        <taxon>Magnoliopsida</taxon>
        <taxon>eudicotyledons</taxon>
        <taxon>Gunneridae</taxon>
        <taxon>Pentapetalae</taxon>
        <taxon>rosids</taxon>
        <taxon>fabids</taxon>
        <taxon>Rosales</taxon>
        <taxon>Cannabaceae</taxon>
        <taxon>Cannabis</taxon>
    </lineage>
</organism>
<dbReference type="SUPFAM" id="SSF51735">
    <property type="entry name" value="NAD(P)-binding Rossmann-fold domains"/>
    <property type="match status" value="1"/>
</dbReference>
<proteinExistence type="predicted"/>
<dbReference type="InterPro" id="IPR036291">
    <property type="entry name" value="NAD(P)-bd_dom_sf"/>
</dbReference>
<protein>
    <recommendedName>
        <fullName evidence="2">Transposase Tnp1/En/Spm-like domain-containing protein</fullName>
    </recommendedName>
</protein>
<evidence type="ECO:0000313" key="3">
    <source>
        <dbReference type="EMBL" id="KAF4356533.1"/>
    </source>
</evidence>
<dbReference type="AlphaFoldDB" id="A0A7J6EDK5"/>
<feature type="domain" description="Transposase Tnp1/En/Spm-like" evidence="2">
    <location>
        <begin position="291"/>
        <end position="336"/>
    </location>
</feature>
<dbReference type="Pfam" id="PF03017">
    <property type="entry name" value="Transposase_23"/>
    <property type="match status" value="1"/>
</dbReference>
<feature type="coiled-coil region" evidence="1">
    <location>
        <begin position="191"/>
        <end position="222"/>
    </location>
</feature>
<dbReference type="InterPro" id="IPR004264">
    <property type="entry name" value="Transposase_23"/>
</dbReference>
<evidence type="ECO:0000259" key="2">
    <source>
        <dbReference type="Pfam" id="PF03017"/>
    </source>
</evidence>
<evidence type="ECO:0000256" key="1">
    <source>
        <dbReference type="SAM" id="Coils"/>
    </source>
</evidence>
<dbReference type="Proteomes" id="UP000583929">
    <property type="component" value="Unassembled WGS sequence"/>
</dbReference>
<sequence>MRDIWGNHDSTKMQITCNEFGQPHDKNASKLANFIGTLVRDGKNAPINYKSLHKVPDKYKDRMWKIIQEKFDIPPLAENWTMRSCGKELKNWKAYLKRTYYSETLSFEEQKKYKDKRVYAGQWDELIKYWATDDAKVQLQEKQELNEDVSKEKGMNDTFSEVMGKEKYGSVRMYGFGVCPSDVWENKSTKKGNQKKYIQTLEAELKELRSQVQANKQNYNANDTSIIPDMALNYNDNATSSQLAKKPCMSHNKESRRQLWFSSSAYDIPIVEVGEMVNLKSVTVDPETIDIGLVVSKDSSKEVGGKELGDHYSEVVVQVCINPNEELIRPYGQCKTNGEVVGASIAWPTTFLDLMEEAAESQPKFKDSNPEEIPWGETGADFVVESTGVSTDKDKAAAHLKGVHPRKARCEIKHKKEKFVSIHFSFHIQVENFAYYCPYHFQVSDDTEIAFLKSVLTIVLILLLTLEVCGKTGQKERFLAYLKNLVIQKWFTNFE</sequence>